<name>A0AAD2CM43_9STRA</name>
<keyword evidence="2" id="KW-0812">Transmembrane</keyword>
<dbReference type="Proteomes" id="UP001295423">
    <property type="component" value="Unassembled WGS sequence"/>
</dbReference>
<dbReference type="AlphaFoldDB" id="A0AAD2CM43"/>
<keyword evidence="2" id="KW-1133">Transmembrane helix</keyword>
<dbReference type="InterPro" id="IPR029063">
    <property type="entry name" value="SAM-dependent_MTases_sf"/>
</dbReference>
<comment type="caution">
    <text evidence="3">The sequence shown here is derived from an EMBL/GenBank/DDBJ whole genome shotgun (WGS) entry which is preliminary data.</text>
</comment>
<dbReference type="Gene3D" id="3.40.50.150">
    <property type="entry name" value="Vaccinia Virus protein VP39"/>
    <property type="match status" value="1"/>
</dbReference>
<feature type="compositionally biased region" description="Acidic residues" evidence="1">
    <location>
        <begin position="167"/>
        <end position="176"/>
    </location>
</feature>
<evidence type="ECO:0000313" key="3">
    <source>
        <dbReference type="EMBL" id="CAJ1939177.1"/>
    </source>
</evidence>
<evidence type="ECO:0000313" key="4">
    <source>
        <dbReference type="Proteomes" id="UP001295423"/>
    </source>
</evidence>
<dbReference type="EMBL" id="CAKOGP040000779">
    <property type="protein sequence ID" value="CAJ1939177.1"/>
    <property type="molecule type" value="Genomic_DNA"/>
</dbReference>
<organism evidence="3 4">
    <name type="scientific">Cylindrotheca closterium</name>
    <dbReference type="NCBI Taxonomy" id="2856"/>
    <lineage>
        <taxon>Eukaryota</taxon>
        <taxon>Sar</taxon>
        <taxon>Stramenopiles</taxon>
        <taxon>Ochrophyta</taxon>
        <taxon>Bacillariophyta</taxon>
        <taxon>Bacillariophyceae</taxon>
        <taxon>Bacillariophycidae</taxon>
        <taxon>Bacillariales</taxon>
        <taxon>Bacillariaceae</taxon>
        <taxon>Cylindrotheca</taxon>
    </lineage>
</organism>
<accession>A0AAD2CM43</accession>
<evidence type="ECO:0000256" key="2">
    <source>
        <dbReference type="SAM" id="Phobius"/>
    </source>
</evidence>
<feature type="compositionally biased region" description="Basic residues" evidence="1">
    <location>
        <begin position="1"/>
        <end position="17"/>
    </location>
</feature>
<keyword evidence="2" id="KW-0472">Membrane</keyword>
<feature type="transmembrane region" description="Helical" evidence="2">
    <location>
        <begin position="45"/>
        <end position="65"/>
    </location>
</feature>
<protein>
    <submittedName>
        <fullName evidence="3">Uncharacterized protein</fullName>
    </submittedName>
</protein>
<gene>
    <name evidence="3" type="ORF">CYCCA115_LOCUS6466</name>
</gene>
<feature type="compositionally biased region" description="Polar residues" evidence="1">
    <location>
        <begin position="19"/>
        <end position="28"/>
    </location>
</feature>
<keyword evidence="4" id="KW-1185">Reference proteome</keyword>
<dbReference type="NCBIfam" id="TIGR01444">
    <property type="entry name" value="fkbM_fam"/>
    <property type="match status" value="1"/>
</dbReference>
<sequence>MVSIRKAKKGFQLRKRAGGSNNTDSNAVQDCMDSVKQRLEDREKAGMVIIGMTLMTMFLLLAILFRSDSQLQKSLDEKTLFSKLRRTKAHPQLQDNKAKKPMKDTMNAVALDIYQVLDCEKFFNETLAEMKGDDEKALKGNDRRLQEVEDEQHGDDNTFDVGGELANENEEEEDAADDKYAGQANRAGLGDGPGDSPMDDDFGGGMGGEVDFDAVAMNARHLFCLAASPDPPAKIVKEIKCDASETKRSTLLKLWSSARAQGMNPDTLKEVLEVTEERIGEIIQSQSYNIWSPRNDDGTQFVINQLNSDRNVDNGGILGLSESLGEGKLFVDVGSCLGLTTLAVTNKYPGTQVVSIEPASPNWLIQEMNLRCNLDDDTFQHKIKVVLAGVGPNDSDEDNMMAKLLWRSSSTTSARAWTPENETADIAESKDIELVVRLRKLKSVLAEAEVYGPHTIDVLNVDCSGCEYNLIPALSEKEFEAIPTIMGGVHWGYIPTSKLPSSERAKLTHQRLCSHENVAHRTKECCAFPDMPVQSSVPGEVLVKDESKSGKDRLQSQSTVMDVVIDGLCDNFDKWAEEHHLYTVPDDWGWFELTSRAAV</sequence>
<feature type="region of interest" description="Disordered" evidence="1">
    <location>
        <begin position="1"/>
        <end position="28"/>
    </location>
</feature>
<feature type="region of interest" description="Disordered" evidence="1">
    <location>
        <begin position="146"/>
        <end position="178"/>
    </location>
</feature>
<proteinExistence type="predicted"/>
<reference evidence="3" key="1">
    <citation type="submission" date="2023-08" db="EMBL/GenBank/DDBJ databases">
        <authorList>
            <person name="Audoor S."/>
            <person name="Bilcke G."/>
        </authorList>
    </citation>
    <scope>NUCLEOTIDE SEQUENCE</scope>
</reference>
<evidence type="ECO:0000256" key="1">
    <source>
        <dbReference type="SAM" id="MobiDB-lite"/>
    </source>
</evidence>
<dbReference type="InterPro" id="IPR006342">
    <property type="entry name" value="FkbM_mtfrase"/>
</dbReference>
<dbReference type="SUPFAM" id="SSF53335">
    <property type="entry name" value="S-adenosyl-L-methionine-dependent methyltransferases"/>
    <property type="match status" value="1"/>
</dbReference>